<dbReference type="RefSeq" id="WP_097017650.1">
    <property type="nucleotide sequence ID" value="NZ_OBDZ01000010.1"/>
</dbReference>
<reference evidence="11" key="1">
    <citation type="submission" date="2017-09" db="EMBL/GenBank/DDBJ databases">
        <authorList>
            <person name="Varghese N."/>
            <person name="Submissions S."/>
        </authorList>
    </citation>
    <scope>NUCLEOTIDE SEQUENCE [LARGE SCALE GENOMIC DNA]</scope>
    <source>
        <strain evidence="11">MSL47</strain>
    </source>
</reference>
<dbReference type="PROSITE" id="PS51257">
    <property type="entry name" value="PROKAR_LIPOPROTEIN"/>
    <property type="match status" value="1"/>
</dbReference>
<proteinExistence type="inferred from homology"/>
<protein>
    <submittedName>
        <fullName evidence="10">Spore germination protein</fullName>
    </submittedName>
</protein>
<dbReference type="PANTHER" id="PTHR35789">
    <property type="entry name" value="SPORE GERMINATION PROTEIN B3"/>
    <property type="match status" value="1"/>
</dbReference>
<gene>
    <name evidence="10" type="ORF">SAMN06265827_11085</name>
</gene>
<evidence type="ECO:0000256" key="2">
    <source>
        <dbReference type="ARBA" id="ARBA00007886"/>
    </source>
</evidence>
<evidence type="ECO:0000259" key="9">
    <source>
        <dbReference type="Pfam" id="PF25198"/>
    </source>
</evidence>
<dbReference type="InterPro" id="IPR046953">
    <property type="entry name" value="Spore_GerAC-like_C"/>
</dbReference>
<evidence type="ECO:0000256" key="5">
    <source>
        <dbReference type="ARBA" id="ARBA00023136"/>
    </source>
</evidence>
<name>A0A285GUQ7_9FIRM</name>
<evidence type="ECO:0000313" key="10">
    <source>
        <dbReference type="EMBL" id="SNY26994.1"/>
    </source>
</evidence>
<dbReference type="Gene3D" id="3.30.300.210">
    <property type="entry name" value="Nutrient germinant receptor protein C, domain 3"/>
    <property type="match status" value="1"/>
</dbReference>
<feature type="domain" description="Spore germination GerAC-like C-terminal" evidence="8">
    <location>
        <begin position="242"/>
        <end position="409"/>
    </location>
</feature>
<dbReference type="EMBL" id="OBDZ01000010">
    <property type="protein sequence ID" value="SNY26994.1"/>
    <property type="molecule type" value="Genomic_DNA"/>
</dbReference>
<feature type="domain" description="Spore germination protein N-terminal" evidence="9">
    <location>
        <begin position="26"/>
        <end position="231"/>
    </location>
</feature>
<comment type="subcellular location">
    <subcellularLocation>
        <location evidence="1">Membrane</location>
        <topology evidence="1">Lipid-anchor</topology>
    </subcellularLocation>
</comment>
<dbReference type="Pfam" id="PF25198">
    <property type="entry name" value="Spore_GerAC_N"/>
    <property type="match status" value="1"/>
</dbReference>
<organism evidence="10 11">
    <name type="scientific">Orenia metallireducens</name>
    <dbReference type="NCBI Taxonomy" id="1413210"/>
    <lineage>
        <taxon>Bacteria</taxon>
        <taxon>Bacillati</taxon>
        <taxon>Bacillota</taxon>
        <taxon>Clostridia</taxon>
        <taxon>Halanaerobiales</taxon>
        <taxon>Halobacteroidaceae</taxon>
        <taxon>Orenia</taxon>
    </lineage>
</organism>
<dbReference type="Pfam" id="PF05504">
    <property type="entry name" value="Spore_GerAC"/>
    <property type="match status" value="1"/>
</dbReference>
<evidence type="ECO:0000259" key="8">
    <source>
        <dbReference type="Pfam" id="PF05504"/>
    </source>
</evidence>
<dbReference type="NCBIfam" id="TIGR02887">
    <property type="entry name" value="spore_ger_x_C"/>
    <property type="match status" value="1"/>
</dbReference>
<evidence type="ECO:0000256" key="3">
    <source>
        <dbReference type="ARBA" id="ARBA00022544"/>
    </source>
</evidence>
<evidence type="ECO:0000256" key="1">
    <source>
        <dbReference type="ARBA" id="ARBA00004635"/>
    </source>
</evidence>
<keyword evidence="4" id="KW-0732">Signal</keyword>
<dbReference type="PANTHER" id="PTHR35789:SF1">
    <property type="entry name" value="SPORE GERMINATION PROTEIN B3"/>
    <property type="match status" value="1"/>
</dbReference>
<keyword evidence="6" id="KW-0564">Palmitate</keyword>
<keyword evidence="7" id="KW-0449">Lipoprotein</keyword>
<evidence type="ECO:0000256" key="6">
    <source>
        <dbReference type="ARBA" id="ARBA00023139"/>
    </source>
</evidence>
<dbReference type="GO" id="GO:0009847">
    <property type="term" value="P:spore germination"/>
    <property type="evidence" value="ECO:0007669"/>
    <property type="project" value="InterPro"/>
</dbReference>
<evidence type="ECO:0000313" key="11">
    <source>
        <dbReference type="Proteomes" id="UP000219573"/>
    </source>
</evidence>
<comment type="similarity">
    <text evidence="2">Belongs to the GerABKC lipoprotein family.</text>
</comment>
<dbReference type="OrthoDB" id="2569624at2"/>
<keyword evidence="3" id="KW-0309">Germination</keyword>
<dbReference type="GO" id="GO:0016020">
    <property type="term" value="C:membrane"/>
    <property type="evidence" value="ECO:0007669"/>
    <property type="project" value="UniProtKB-SubCell"/>
</dbReference>
<evidence type="ECO:0000256" key="4">
    <source>
        <dbReference type="ARBA" id="ARBA00022729"/>
    </source>
</evidence>
<dbReference type="InterPro" id="IPR038501">
    <property type="entry name" value="Spore_GerAC_C_sf"/>
</dbReference>
<keyword evidence="11" id="KW-1185">Reference proteome</keyword>
<sequence length="412" mass="46932">MKFLLSRYSKLFLSLLFIIIMIGCWDYKEIENRGYVLGIAIDKPKPLPKGYENDQSYQEEKKLERMELQQGEPRYAYTIQIPILPKAQVKPIGGGGGGGGAESSRSWDLTLLGNSFFEANREFSTRLNYAPFYEHLKVIIINEKVAREGIIPPLDMILRDPEMRRRTKVFVTSEEAHKILDVTPRIDDYAAMYLADLPRNATKTSRMPHITDLGEVAESLHGQVDFGLPIVISTSDEIKIIGAAAFKGDKMVGRLSGIQTIYAKWIRDAIKGGVIVIKARHNPNILLTLELKKVKTKLRPIVDGDNVKILIKSKAVINLAEESETRYKDALKQDFIKNIEQGAKDEIESNIKETIKYVQQELGADIFHFKVILQKFAPKTWEQVEDDWYEVFRNLDIVVDVDVELEYIGTVK</sequence>
<dbReference type="InterPro" id="IPR008844">
    <property type="entry name" value="Spore_GerAC-like"/>
</dbReference>
<dbReference type="InterPro" id="IPR057336">
    <property type="entry name" value="GerAC_N"/>
</dbReference>
<keyword evidence="5" id="KW-0472">Membrane</keyword>
<dbReference type="Proteomes" id="UP000219573">
    <property type="component" value="Unassembled WGS sequence"/>
</dbReference>
<accession>A0A285GUQ7</accession>
<dbReference type="AlphaFoldDB" id="A0A285GUQ7"/>
<evidence type="ECO:0000256" key="7">
    <source>
        <dbReference type="ARBA" id="ARBA00023288"/>
    </source>
</evidence>